<dbReference type="InterPro" id="IPR040676">
    <property type="entry name" value="DUF5641"/>
</dbReference>
<feature type="domain" description="DUF5641" evidence="2">
    <location>
        <begin position="848"/>
        <end position="895"/>
    </location>
</feature>
<dbReference type="GeneID" id="103521259"/>
<dbReference type="Pfam" id="PF05380">
    <property type="entry name" value="Peptidase_A17"/>
    <property type="match status" value="1"/>
</dbReference>
<reference evidence="4" key="1">
    <citation type="submission" date="2025-08" db="UniProtKB">
        <authorList>
            <consortium name="RefSeq"/>
        </authorList>
    </citation>
    <scope>IDENTIFICATION</scope>
</reference>
<dbReference type="Pfam" id="PF00078">
    <property type="entry name" value="RVT_1"/>
    <property type="match status" value="1"/>
</dbReference>
<evidence type="ECO:0000259" key="1">
    <source>
        <dbReference type="Pfam" id="PF00078"/>
    </source>
</evidence>
<gene>
    <name evidence="4" type="primary">LOC103521259</name>
</gene>
<dbReference type="Proteomes" id="UP000079169">
    <property type="component" value="Unplaced"/>
</dbReference>
<dbReference type="STRING" id="121845.A0A1S3DM22"/>
<evidence type="ECO:0000259" key="2">
    <source>
        <dbReference type="Pfam" id="PF18701"/>
    </source>
</evidence>
<keyword evidence="3" id="KW-1185">Reference proteome</keyword>
<feature type="non-terminal residue" evidence="4">
    <location>
        <position position="979"/>
    </location>
</feature>
<evidence type="ECO:0000313" key="3">
    <source>
        <dbReference type="Proteomes" id="UP000079169"/>
    </source>
</evidence>
<dbReference type="AlphaFoldDB" id="A0A1S3DM22"/>
<dbReference type="RefSeq" id="XP_008484590.1">
    <property type="nucleotide sequence ID" value="XM_008486368.1"/>
</dbReference>
<dbReference type="SUPFAM" id="SSF56672">
    <property type="entry name" value="DNA/RNA polymerases"/>
    <property type="match status" value="1"/>
</dbReference>
<feature type="domain" description="Reverse transcriptase" evidence="1">
    <location>
        <begin position="109"/>
        <end position="255"/>
    </location>
</feature>
<dbReference type="PaxDb" id="121845-A0A1S3DM22"/>
<organism evidence="3 4">
    <name type="scientific">Diaphorina citri</name>
    <name type="common">Asian citrus psyllid</name>
    <dbReference type="NCBI Taxonomy" id="121845"/>
    <lineage>
        <taxon>Eukaryota</taxon>
        <taxon>Metazoa</taxon>
        <taxon>Ecdysozoa</taxon>
        <taxon>Arthropoda</taxon>
        <taxon>Hexapoda</taxon>
        <taxon>Insecta</taxon>
        <taxon>Pterygota</taxon>
        <taxon>Neoptera</taxon>
        <taxon>Paraneoptera</taxon>
        <taxon>Hemiptera</taxon>
        <taxon>Sternorrhyncha</taxon>
        <taxon>Psylloidea</taxon>
        <taxon>Psyllidae</taxon>
        <taxon>Diaphorininae</taxon>
        <taxon>Diaphorina</taxon>
    </lineage>
</organism>
<dbReference type="InterPro" id="IPR036397">
    <property type="entry name" value="RNaseH_sf"/>
</dbReference>
<dbReference type="OMA" id="INIGDSH"/>
<sequence>MEAEEHFQANCRFDIEKSRYCVRLPFKEPPSNLGSSGEIALSRFLSLERKLERNLDLRRNYDQAITDLLKSDYLEICPNDDGKGYYVPHHVVVKESSLTTKYRIVFDFSCPSDNGKSLNDIVHSGPKLYNDLFNILLNLRLFKIALIADISKMFLQILLDCEDCPYQKIFWRFSPNDPIQVYFLNRVTFGNTASPYLSQRVIRQLALDNEKEFPLVKPVVFDSFYMDDLTTSVMELDEALELHSQLVTCFKKASFDLVKWASNSPEFVSNIAEDVSISSLIDWDANQSLKILGMGWNPTSDLFSFQVDVQDRPCTKRLVLSNLAKIWDPLGLISPVTLYCKIILQSLWNLKLDWDETAPPEISYLWKQIIDELKLLSEIKIPRHISVVEGSKLTLIGYCDASEKACAAVVYTKVQVDEHLPVVTLLAAKSKVAPLKKISIPRLELNAALLLARLISLILKQYTPRYPVQEVVCLSDSTIALHWINSSAHKWQTYVANRVTKIQELMPPDKWYHVAGSNNESADCLSRGLTPSQMVAHSTWFQGPSYLLEEVSSWPIAKLENSNGPLPEEKRVTLLTAQPPRPFLLQLAERFSSWKKLVNTLVFVFRFIKKLPRRIGIEVADVEFVEKRLWLAIQKIHFHKLDAFQKLTPFKDEEGLVRVGGRLHNASLNYGQKHPLLLPKNEFDPKSNTPLMGDLPKFRVQEVKPFTNTGVDFAGPFSITLSKHRGVRTQKAYLCLFICLATKALHLELVSDLSKEAFVNALKRFLARRGPVSCMYSDNGTNFIATKNMLDELYKFLNSPEFTQTYGKEMVDNRISWKTLPPAAPHMMTPPASLAVGQLEEDRLTRLSRFQLLDQMVQSFWKRWSLEYLNSLQEKSKWNKSIENLAVGTVVLIKMRMPYLCIGIVDTITDKLPSAPVQMNSDALRHLRHLNLSDDSFGTPGEIQGLIGAALYPYLLIPGQVLGDPPGPIALNTTLGYVV</sequence>
<dbReference type="KEGG" id="dci:103521259"/>
<dbReference type="PANTHER" id="PTHR47331:SF1">
    <property type="entry name" value="GAG-LIKE PROTEIN"/>
    <property type="match status" value="1"/>
</dbReference>
<dbReference type="InterPro" id="IPR008042">
    <property type="entry name" value="Retrotrans_Pao"/>
</dbReference>
<dbReference type="GO" id="GO:0003676">
    <property type="term" value="F:nucleic acid binding"/>
    <property type="evidence" value="ECO:0007669"/>
    <property type="project" value="InterPro"/>
</dbReference>
<evidence type="ECO:0000313" key="4">
    <source>
        <dbReference type="RefSeq" id="XP_008484590.1"/>
    </source>
</evidence>
<name>A0A1S3DM22_DIACI</name>
<dbReference type="Pfam" id="PF18701">
    <property type="entry name" value="DUF5641"/>
    <property type="match status" value="1"/>
</dbReference>
<dbReference type="InterPro" id="IPR000477">
    <property type="entry name" value="RT_dom"/>
</dbReference>
<dbReference type="InterPro" id="IPR043502">
    <property type="entry name" value="DNA/RNA_pol_sf"/>
</dbReference>
<dbReference type="GO" id="GO:0042575">
    <property type="term" value="C:DNA polymerase complex"/>
    <property type="evidence" value="ECO:0007669"/>
    <property type="project" value="UniProtKB-ARBA"/>
</dbReference>
<dbReference type="SUPFAM" id="SSF53098">
    <property type="entry name" value="Ribonuclease H-like"/>
    <property type="match status" value="1"/>
</dbReference>
<dbReference type="PANTHER" id="PTHR47331">
    <property type="entry name" value="PHD-TYPE DOMAIN-CONTAINING PROTEIN"/>
    <property type="match status" value="1"/>
</dbReference>
<accession>A0A1S3DM22</accession>
<dbReference type="GO" id="GO:0071897">
    <property type="term" value="P:DNA biosynthetic process"/>
    <property type="evidence" value="ECO:0007669"/>
    <property type="project" value="UniProtKB-ARBA"/>
</dbReference>
<dbReference type="Gene3D" id="3.30.420.10">
    <property type="entry name" value="Ribonuclease H-like superfamily/Ribonuclease H"/>
    <property type="match status" value="1"/>
</dbReference>
<dbReference type="InterPro" id="IPR012337">
    <property type="entry name" value="RNaseH-like_sf"/>
</dbReference>
<proteinExistence type="predicted"/>
<protein>
    <submittedName>
        <fullName evidence="4">Uncharacterized protein LOC103521259</fullName>
    </submittedName>
</protein>